<protein>
    <recommendedName>
        <fullName evidence="5">Cell division protein SepF</fullName>
    </recommendedName>
</protein>
<gene>
    <name evidence="4" type="ORF">S01H4_01265</name>
</gene>
<dbReference type="PANTHER" id="PTHR35798">
    <property type="entry name" value="CELL DIVISION PROTEIN SEPF"/>
    <property type="match status" value="1"/>
</dbReference>
<dbReference type="InterPro" id="IPR038594">
    <property type="entry name" value="SepF-like_sf"/>
</dbReference>
<dbReference type="InterPro" id="IPR007561">
    <property type="entry name" value="Cell_div_SepF/SepF-rel"/>
</dbReference>
<keyword evidence="2" id="KW-0717">Septation</keyword>
<evidence type="ECO:0000256" key="1">
    <source>
        <dbReference type="ARBA" id="ARBA00022618"/>
    </source>
</evidence>
<dbReference type="PANTHER" id="PTHR35798:SF1">
    <property type="entry name" value="CELL DIVISION PROTEIN SEPF"/>
    <property type="match status" value="1"/>
</dbReference>
<evidence type="ECO:0000256" key="3">
    <source>
        <dbReference type="ARBA" id="ARBA00023306"/>
    </source>
</evidence>
<dbReference type="GO" id="GO:0000917">
    <property type="term" value="P:division septum assembly"/>
    <property type="evidence" value="ECO:0007669"/>
    <property type="project" value="UniProtKB-KW"/>
</dbReference>
<keyword evidence="3" id="KW-0131">Cell cycle</keyword>
<name>X1ADU1_9ZZZZ</name>
<dbReference type="EMBL" id="BART01000222">
    <property type="protein sequence ID" value="GAG67997.1"/>
    <property type="molecule type" value="Genomic_DNA"/>
</dbReference>
<accession>X1ADU1</accession>
<evidence type="ECO:0000256" key="2">
    <source>
        <dbReference type="ARBA" id="ARBA00023210"/>
    </source>
</evidence>
<evidence type="ECO:0000313" key="4">
    <source>
        <dbReference type="EMBL" id="GAG67997.1"/>
    </source>
</evidence>
<reference evidence="4" key="1">
    <citation type="journal article" date="2014" name="Front. Microbiol.">
        <title>High frequency of phylogenetically diverse reductive dehalogenase-homologous genes in deep subseafloor sedimentary metagenomes.</title>
        <authorList>
            <person name="Kawai M."/>
            <person name="Futagami T."/>
            <person name="Toyoda A."/>
            <person name="Takaki Y."/>
            <person name="Nishi S."/>
            <person name="Hori S."/>
            <person name="Arai W."/>
            <person name="Tsubouchi T."/>
            <person name="Morono Y."/>
            <person name="Uchiyama I."/>
            <person name="Ito T."/>
            <person name="Fujiyama A."/>
            <person name="Inagaki F."/>
            <person name="Takami H."/>
        </authorList>
    </citation>
    <scope>NUCLEOTIDE SEQUENCE</scope>
    <source>
        <strain evidence="4">Expedition CK06-06</strain>
    </source>
</reference>
<proteinExistence type="inferred from homology"/>
<dbReference type="HAMAP" id="MF_01197">
    <property type="entry name" value="SepF"/>
    <property type="match status" value="1"/>
</dbReference>
<keyword evidence="1" id="KW-0132">Cell division</keyword>
<dbReference type="AlphaFoldDB" id="X1ADU1"/>
<sequence length="153" mass="17701">MPGFFRKVLIFLGLAEEEEEFLEEEEEERSSRGRFTKPVVKYSGENKKEYVRRINKSKEFIQSEVYIIEPHSFSDSQVMGEKFKANIPVIINLQGVDQNLAKRVIDFASGLTYGLDGGIQRVADRVFLLSPYNVEVSAEERIRLQEKGLFNQF</sequence>
<organism evidence="4">
    <name type="scientific">marine sediment metagenome</name>
    <dbReference type="NCBI Taxonomy" id="412755"/>
    <lineage>
        <taxon>unclassified sequences</taxon>
        <taxon>metagenomes</taxon>
        <taxon>ecological metagenomes</taxon>
    </lineage>
</organism>
<comment type="caution">
    <text evidence="4">The sequence shown here is derived from an EMBL/GenBank/DDBJ whole genome shotgun (WGS) entry which is preliminary data.</text>
</comment>
<dbReference type="InterPro" id="IPR023052">
    <property type="entry name" value="Cell_div_SepF"/>
</dbReference>
<evidence type="ECO:0008006" key="5">
    <source>
        <dbReference type="Google" id="ProtNLM"/>
    </source>
</evidence>
<dbReference type="Pfam" id="PF04472">
    <property type="entry name" value="SepF"/>
    <property type="match status" value="1"/>
</dbReference>
<dbReference type="Gene3D" id="3.30.110.150">
    <property type="entry name" value="SepF-like protein"/>
    <property type="match status" value="1"/>
</dbReference>